<accession>G7QE98</accession>
<dbReference type="EMBL" id="CM001369">
    <property type="protein sequence ID" value="EHJ45992.1"/>
    <property type="molecule type" value="Genomic_DNA"/>
</dbReference>
<keyword evidence="2" id="KW-0614">Plasmid</keyword>
<dbReference type="OrthoDB" id="5456284at2"/>
<dbReference type="Proteomes" id="UP000004662">
    <property type="component" value="Plasmid pFW10101"/>
</dbReference>
<sequence>MKTMRMAFLAFGPVLAVWFLLAGPCLAATPDEDLKPLKSGVTITGVVEDDYSDGLLLSTDEGATYLILTPEEITLEAEEAFHKRFKGRQVTLTGNVYRDEDGSLSLFVTSLPAK</sequence>
<keyword evidence="1" id="KW-0732">Signal</keyword>
<geneLocation type="plasmid" evidence="2 3">
    <name>pFW10101</name>
</geneLocation>
<reference evidence="3" key="1">
    <citation type="journal article" date="2015" name="Genome Announc.">
        <title>High-Quality Draft Genome Sequence of Desulfovibrio carbinoliphilus FW-101-2B, an Organic Acid-Oxidizing Sulfate-Reducing Bacterium Isolated from Uranium(VI)-Contaminated Groundwater.</title>
        <authorList>
            <person name="Ramsay B.D."/>
            <person name="Hwang C."/>
            <person name="Woo H.L."/>
            <person name="Carroll S.L."/>
            <person name="Lucas S."/>
            <person name="Han J."/>
            <person name="Lapidus A.L."/>
            <person name="Cheng J.F."/>
            <person name="Goodwin L.A."/>
            <person name="Pitluck S."/>
            <person name="Peters L."/>
            <person name="Chertkov O."/>
            <person name="Held B."/>
            <person name="Detter J.C."/>
            <person name="Han C.S."/>
            <person name="Tapia R."/>
            <person name="Land M.L."/>
            <person name="Hauser L.J."/>
            <person name="Kyrpides N.C."/>
            <person name="Ivanova N.N."/>
            <person name="Mikhailova N."/>
            <person name="Pagani I."/>
            <person name="Woyke T."/>
            <person name="Arkin A.P."/>
            <person name="Dehal P."/>
            <person name="Chivian D."/>
            <person name="Criddle C.S."/>
            <person name="Wu W."/>
            <person name="Chakraborty R."/>
            <person name="Hazen T.C."/>
            <person name="Fields M.W."/>
        </authorList>
    </citation>
    <scope>NUCLEOTIDE SEQUENCE [LARGE SCALE GENOMIC DNA]</scope>
    <source>
        <strain evidence="3">FW-101-2B</strain>
    </source>
</reference>
<evidence type="ECO:0000256" key="1">
    <source>
        <dbReference type="SAM" id="SignalP"/>
    </source>
</evidence>
<evidence type="ECO:0000313" key="2">
    <source>
        <dbReference type="EMBL" id="EHJ45992.1"/>
    </source>
</evidence>
<protein>
    <recommendedName>
        <fullName evidence="4">Nucleic acid binding OB-fold tRNA/helicase-type</fullName>
    </recommendedName>
</protein>
<dbReference type="eggNOG" id="ENOG5031K1R">
    <property type="taxonomic scope" value="Bacteria"/>
</dbReference>
<evidence type="ECO:0000313" key="3">
    <source>
        <dbReference type="Proteomes" id="UP000004662"/>
    </source>
</evidence>
<organism evidence="2 3">
    <name type="scientific">Solidesulfovibrio carbinoliphilus subsp. oakridgensis</name>
    <dbReference type="NCBI Taxonomy" id="694327"/>
    <lineage>
        <taxon>Bacteria</taxon>
        <taxon>Pseudomonadati</taxon>
        <taxon>Thermodesulfobacteriota</taxon>
        <taxon>Desulfovibrionia</taxon>
        <taxon>Desulfovibrionales</taxon>
        <taxon>Desulfovibrionaceae</taxon>
        <taxon>Solidesulfovibrio</taxon>
    </lineage>
</organism>
<dbReference type="HOGENOM" id="CLU_2117111_0_0_7"/>
<gene>
    <name evidence="2" type="ORF">DFW101_3708</name>
</gene>
<feature type="signal peptide" evidence="1">
    <location>
        <begin position="1"/>
        <end position="27"/>
    </location>
</feature>
<dbReference type="AlphaFoldDB" id="G7QE98"/>
<dbReference type="RefSeq" id="WP_009183024.1">
    <property type="nucleotide sequence ID" value="NZ_CM001369.1"/>
</dbReference>
<evidence type="ECO:0008006" key="4">
    <source>
        <dbReference type="Google" id="ProtNLM"/>
    </source>
</evidence>
<name>G7QE98_9BACT</name>
<keyword evidence="3" id="KW-1185">Reference proteome</keyword>
<proteinExistence type="predicted"/>
<feature type="chain" id="PRO_5003503551" description="Nucleic acid binding OB-fold tRNA/helicase-type" evidence="1">
    <location>
        <begin position="28"/>
        <end position="114"/>
    </location>
</feature>